<reference evidence="6" key="2">
    <citation type="submission" date="2025-08" db="UniProtKB">
        <authorList>
            <consortium name="Ensembl"/>
        </authorList>
    </citation>
    <scope>IDENTIFICATION</scope>
</reference>
<dbReference type="Gene3D" id="3.30.160.60">
    <property type="entry name" value="Classic Zinc Finger"/>
    <property type="match status" value="1"/>
</dbReference>
<evidence type="ECO:0000256" key="2">
    <source>
        <dbReference type="ARBA" id="ARBA00022771"/>
    </source>
</evidence>
<dbReference type="OMA" id="QSICHIC"/>
<dbReference type="PANTHER" id="PTHR25465">
    <property type="entry name" value="B-BOX DOMAIN CONTAINING"/>
    <property type="match status" value="1"/>
</dbReference>
<dbReference type="Proteomes" id="UP000265120">
    <property type="component" value="Chromosome 19"/>
</dbReference>
<reference evidence="6" key="3">
    <citation type="submission" date="2025-09" db="UniProtKB">
        <authorList>
            <consortium name="Ensembl"/>
        </authorList>
    </citation>
    <scope>IDENTIFICATION</scope>
</reference>
<keyword evidence="1" id="KW-0479">Metal-binding</keyword>
<keyword evidence="7" id="KW-1185">Reference proteome</keyword>
<reference evidence="6 7" key="1">
    <citation type="journal article" date="2014" name="Nat. Genet.">
        <title>Whole-genome sequence of a flatfish provides insights into ZW sex chromosome evolution and adaptation to a benthic lifestyle.</title>
        <authorList>
            <person name="Chen S."/>
            <person name="Zhang G."/>
            <person name="Shao C."/>
            <person name="Huang Q."/>
            <person name="Liu G."/>
            <person name="Zhang P."/>
            <person name="Song W."/>
            <person name="An N."/>
            <person name="Chalopin D."/>
            <person name="Volff J.N."/>
            <person name="Hong Y."/>
            <person name="Li Q."/>
            <person name="Sha Z."/>
            <person name="Zhou H."/>
            <person name="Xie M."/>
            <person name="Yu Q."/>
            <person name="Liu Y."/>
            <person name="Xiang H."/>
            <person name="Wang N."/>
            <person name="Wu K."/>
            <person name="Yang C."/>
            <person name="Zhou Q."/>
            <person name="Liao X."/>
            <person name="Yang L."/>
            <person name="Hu Q."/>
            <person name="Zhang J."/>
            <person name="Meng L."/>
            <person name="Jin L."/>
            <person name="Tian Y."/>
            <person name="Lian J."/>
            <person name="Yang J."/>
            <person name="Miao G."/>
            <person name="Liu S."/>
            <person name="Liang Z."/>
            <person name="Yan F."/>
            <person name="Li Y."/>
            <person name="Sun B."/>
            <person name="Zhang H."/>
            <person name="Zhang J."/>
            <person name="Zhu Y."/>
            <person name="Du M."/>
            <person name="Zhao Y."/>
            <person name="Schartl M."/>
            <person name="Tang Q."/>
            <person name="Wang J."/>
        </authorList>
    </citation>
    <scope>NUCLEOTIDE SEQUENCE</scope>
</reference>
<feature type="domain" description="RING-type" evidence="5">
    <location>
        <begin position="8"/>
        <end position="50"/>
    </location>
</feature>
<accession>A0A3P8W0Y4</accession>
<evidence type="ECO:0000313" key="6">
    <source>
        <dbReference type="Ensembl" id="ENSCSEP00000021183.1"/>
    </source>
</evidence>
<dbReference type="PANTHER" id="PTHR25465:SF5">
    <property type="entry name" value="E3 UBIQUITIN_ISG15 LIGASE TRIM25-RELATED"/>
    <property type="match status" value="1"/>
</dbReference>
<organism evidence="6 7">
    <name type="scientific">Cynoglossus semilaevis</name>
    <name type="common">Tongue sole</name>
    <dbReference type="NCBI Taxonomy" id="244447"/>
    <lineage>
        <taxon>Eukaryota</taxon>
        <taxon>Metazoa</taxon>
        <taxon>Chordata</taxon>
        <taxon>Craniata</taxon>
        <taxon>Vertebrata</taxon>
        <taxon>Euteleostomi</taxon>
        <taxon>Actinopterygii</taxon>
        <taxon>Neopterygii</taxon>
        <taxon>Teleostei</taxon>
        <taxon>Neoteleostei</taxon>
        <taxon>Acanthomorphata</taxon>
        <taxon>Carangaria</taxon>
        <taxon>Pleuronectiformes</taxon>
        <taxon>Pleuronectoidei</taxon>
        <taxon>Cynoglossidae</taxon>
        <taxon>Cynoglossinae</taxon>
        <taxon>Cynoglossus</taxon>
    </lineage>
</organism>
<evidence type="ECO:0000256" key="1">
    <source>
        <dbReference type="ARBA" id="ARBA00022723"/>
    </source>
</evidence>
<sequence>MERELICCPICRDLLKVPVTIPCGHSFCMSCITMDWDNKKGKRISCPQCRKTFRQRSDLIKNIMLADLVIELKNSILHTSDDHCYAGAKDVACDCCTGRKLKAVKSCLVCLVSYCEKHLQPHYESPAFEKHKLVDPSKKLLENICSRQNEVIEMFSQSDQQSICHICVLDQYNSLYVEEAEVKRPVTMFQKFFCWMKKKRPSEDEVLCGTGAEACRAASAGDTSSTGEL</sequence>
<proteinExistence type="predicted"/>
<dbReference type="PROSITE" id="PS00518">
    <property type="entry name" value="ZF_RING_1"/>
    <property type="match status" value="1"/>
</dbReference>
<dbReference type="InParanoid" id="A0A3P8W0Y4"/>
<evidence type="ECO:0000313" key="7">
    <source>
        <dbReference type="Proteomes" id="UP000265120"/>
    </source>
</evidence>
<dbReference type="GO" id="GO:0008270">
    <property type="term" value="F:zinc ion binding"/>
    <property type="evidence" value="ECO:0007669"/>
    <property type="project" value="UniProtKB-KW"/>
</dbReference>
<dbReference type="SUPFAM" id="SSF57850">
    <property type="entry name" value="RING/U-box"/>
    <property type="match status" value="1"/>
</dbReference>
<dbReference type="Gene3D" id="3.30.40.10">
    <property type="entry name" value="Zinc/RING finger domain, C3HC4 (zinc finger)"/>
    <property type="match status" value="1"/>
</dbReference>
<protein>
    <recommendedName>
        <fullName evidence="5">RING-type domain-containing protein</fullName>
    </recommendedName>
</protein>
<dbReference type="Pfam" id="PF15227">
    <property type="entry name" value="zf-C3HC4_4"/>
    <property type="match status" value="1"/>
</dbReference>
<dbReference type="PROSITE" id="PS50089">
    <property type="entry name" value="ZF_RING_2"/>
    <property type="match status" value="1"/>
</dbReference>
<dbReference type="GeneTree" id="ENSGT01150000286950"/>
<keyword evidence="3" id="KW-0862">Zinc</keyword>
<dbReference type="CDD" id="cd16604">
    <property type="entry name" value="RING-HC_TRIM47-like_C-IV"/>
    <property type="match status" value="1"/>
</dbReference>
<dbReference type="AlphaFoldDB" id="A0A3P8W0Y4"/>
<dbReference type="Ensembl" id="ENSCSET00000021456.1">
    <property type="protein sequence ID" value="ENSCSEP00000021183.1"/>
    <property type="gene ID" value="ENSCSEG00000013527.1"/>
</dbReference>
<keyword evidence="2 4" id="KW-0863">Zinc-finger</keyword>
<dbReference type="SMART" id="SM00184">
    <property type="entry name" value="RING"/>
    <property type="match status" value="1"/>
</dbReference>
<dbReference type="InterPro" id="IPR013083">
    <property type="entry name" value="Znf_RING/FYVE/PHD"/>
</dbReference>
<dbReference type="SUPFAM" id="SSF57845">
    <property type="entry name" value="B-box zinc-binding domain"/>
    <property type="match status" value="1"/>
</dbReference>
<dbReference type="Gene3D" id="4.10.830.40">
    <property type="match status" value="1"/>
</dbReference>
<evidence type="ECO:0000256" key="4">
    <source>
        <dbReference type="PROSITE-ProRule" id="PRU00175"/>
    </source>
</evidence>
<dbReference type="InterPro" id="IPR017907">
    <property type="entry name" value="Znf_RING_CS"/>
</dbReference>
<evidence type="ECO:0000259" key="5">
    <source>
        <dbReference type="PROSITE" id="PS50089"/>
    </source>
</evidence>
<dbReference type="STRING" id="244447.ENSCSEP00000021183"/>
<evidence type="ECO:0000256" key="3">
    <source>
        <dbReference type="ARBA" id="ARBA00022833"/>
    </source>
</evidence>
<dbReference type="InterPro" id="IPR001841">
    <property type="entry name" value="Znf_RING"/>
</dbReference>
<dbReference type="InterPro" id="IPR051051">
    <property type="entry name" value="E3_ubiq-ligase_TRIM/RNF"/>
</dbReference>
<name>A0A3P8W0Y4_CYNSE</name>